<feature type="region of interest" description="Disordered" evidence="2">
    <location>
        <begin position="1"/>
        <end position="20"/>
    </location>
</feature>
<evidence type="ECO:0000313" key="5">
    <source>
        <dbReference type="Proteomes" id="UP000186817"/>
    </source>
</evidence>
<evidence type="ECO:0008006" key="6">
    <source>
        <dbReference type="Google" id="ProtNLM"/>
    </source>
</evidence>
<keyword evidence="5" id="KW-1185">Reference proteome</keyword>
<dbReference type="AlphaFoldDB" id="A0A1Q9EPE4"/>
<accession>A0A1Q9EPE4</accession>
<gene>
    <name evidence="4" type="ORF">AK812_SmicGene7078</name>
</gene>
<feature type="transmembrane region" description="Helical" evidence="3">
    <location>
        <begin position="198"/>
        <end position="218"/>
    </location>
</feature>
<dbReference type="Pfam" id="PF14248">
    <property type="entry name" value="DUF4345"/>
    <property type="match status" value="1"/>
</dbReference>
<dbReference type="Proteomes" id="UP000186817">
    <property type="component" value="Unassembled WGS sequence"/>
</dbReference>
<keyword evidence="1" id="KW-0175">Coiled coil</keyword>
<evidence type="ECO:0000256" key="2">
    <source>
        <dbReference type="SAM" id="MobiDB-lite"/>
    </source>
</evidence>
<evidence type="ECO:0000256" key="3">
    <source>
        <dbReference type="SAM" id="Phobius"/>
    </source>
</evidence>
<feature type="transmembrane region" description="Helical" evidence="3">
    <location>
        <begin position="169"/>
        <end position="192"/>
    </location>
</feature>
<organism evidence="4 5">
    <name type="scientific">Symbiodinium microadriaticum</name>
    <name type="common">Dinoflagellate</name>
    <name type="synonym">Zooxanthella microadriatica</name>
    <dbReference type="NCBI Taxonomy" id="2951"/>
    <lineage>
        <taxon>Eukaryota</taxon>
        <taxon>Sar</taxon>
        <taxon>Alveolata</taxon>
        <taxon>Dinophyceae</taxon>
        <taxon>Suessiales</taxon>
        <taxon>Symbiodiniaceae</taxon>
        <taxon>Symbiodinium</taxon>
    </lineage>
</organism>
<keyword evidence="3" id="KW-0472">Membrane</keyword>
<feature type="transmembrane region" description="Helical" evidence="3">
    <location>
        <begin position="141"/>
        <end position="157"/>
    </location>
</feature>
<evidence type="ECO:0000313" key="4">
    <source>
        <dbReference type="EMBL" id="OLQ09309.1"/>
    </source>
</evidence>
<dbReference type="OrthoDB" id="429172at2759"/>
<comment type="caution">
    <text evidence="4">The sequence shown here is derived from an EMBL/GenBank/DDBJ whole genome shotgun (WGS) entry which is preliminary data.</text>
</comment>
<proteinExistence type="predicted"/>
<dbReference type="EMBL" id="LSRX01000099">
    <property type="protein sequence ID" value="OLQ09309.1"/>
    <property type="molecule type" value="Genomic_DNA"/>
</dbReference>
<feature type="coiled-coil region" evidence="1">
    <location>
        <begin position="40"/>
        <end position="78"/>
    </location>
</feature>
<evidence type="ECO:0000256" key="1">
    <source>
        <dbReference type="SAM" id="Coils"/>
    </source>
</evidence>
<keyword evidence="3" id="KW-1133">Transmembrane helix</keyword>
<dbReference type="InterPro" id="IPR025597">
    <property type="entry name" value="DUF4345"/>
</dbReference>
<feature type="transmembrane region" description="Helical" evidence="3">
    <location>
        <begin position="99"/>
        <end position="121"/>
    </location>
</feature>
<name>A0A1Q9EPE4_SYMMI</name>
<keyword evidence="3" id="KW-0812">Transmembrane</keyword>
<protein>
    <recommendedName>
        <fullName evidence="6">DUF4345 domain-containing protein</fullName>
    </recommendedName>
</protein>
<reference evidence="4 5" key="1">
    <citation type="submission" date="2016-02" db="EMBL/GenBank/DDBJ databases">
        <title>Genome analysis of coral dinoflagellate symbionts highlights evolutionary adaptations to a symbiotic lifestyle.</title>
        <authorList>
            <person name="Aranda M."/>
            <person name="Li Y."/>
            <person name="Liew Y.J."/>
            <person name="Baumgarten S."/>
            <person name="Simakov O."/>
            <person name="Wilson M."/>
            <person name="Piel J."/>
            <person name="Ashoor H."/>
            <person name="Bougouffa S."/>
            <person name="Bajic V.B."/>
            <person name="Ryu T."/>
            <person name="Ravasi T."/>
            <person name="Bayer T."/>
            <person name="Micklem G."/>
            <person name="Kim H."/>
            <person name="Bhak J."/>
            <person name="Lajeunesse T.C."/>
            <person name="Voolstra C.R."/>
        </authorList>
    </citation>
    <scope>NUCLEOTIDE SEQUENCE [LARGE SCALE GENOMIC DNA]</scope>
    <source>
        <strain evidence="4 5">CCMP2467</strain>
    </source>
</reference>
<sequence length="224" mass="24317">MTPITKAGRGRMNTSVSVDDSAGRGVKVRLRADSDLIQQLADKEQEKVQKEKKVAERVKEIRSQVEAAAEENMRLQRAVAVIARSSRLLVAMGSSNRALCLHAVAAFFAGMGLVGIVEPGMVLHFFGLDTLPPDLRNEVRGVYGGFGLAIAALLVFTRRVERRRPDYALGLRTAVMVSLCGMAAGRLVSWAIESTTGPWPLVFFAVELALAFLLSMAMPESRCA</sequence>